<dbReference type="PANTHER" id="PTHR37534:SF2">
    <property type="entry name" value="N-ACETYLTRANSFERASE DOMAIN-CONTAINING PROTEIN"/>
    <property type="match status" value="1"/>
</dbReference>
<feature type="region of interest" description="Disordered" evidence="2">
    <location>
        <begin position="97"/>
        <end position="149"/>
    </location>
</feature>
<feature type="compositionally biased region" description="Basic and acidic residues" evidence="2">
    <location>
        <begin position="127"/>
        <end position="142"/>
    </location>
</feature>
<dbReference type="GO" id="GO:0005634">
    <property type="term" value="C:nucleus"/>
    <property type="evidence" value="ECO:0007669"/>
    <property type="project" value="TreeGrafter"/>
</dbReference>
<dbReference type="GO" id="GO:0000976">
    <property type="term" value="F:transcription cis-regulatory region binding"/>
    <property type="evidence" value="ECO:0007669"/>
    <property type="project" value="TreeGrafter"/>
</dbReference>
<keyword evidence="1" id="KW-0539">Nucleus</keyword>
<feature type="compositionally biased region" description="Polar residues" evidence="2">
    <location>
        <begin position="97"/>
        <end position="115"/>
    </location>
</feature>
<evidence type="ECO:0000256" key="2">
    <source>
        <dbReference type="SAM" id="MobiDB-lite"/>
    </source>
</evidence>
<dbReference type="Proteomes" id="UP001144191">
    <property type="component" value="Unassembled WGS sequence"/>
</dbReference>
<dbReference type="AlphaFoldDB" id="A0A9W6A3M9"/>
<organism evidence="3 4">
    <name type="scientific">Aspergillus niger</name>
    <dbReference type="NCBI Taxonomy" id="5061"/>
    <lineage>
        <taxon>Eukaryota</taxon>
        <taxon>Fungi</taxon>
        <taxon>Dikarya</taxon>
        <taxon>Ascomycota</taxon>
        <taxon>Pezizomycotina</taxon>
        <taxon>Eurotiomycetes</taxon>
        <taxon>Eurotiomycetidae</taxon>
        <taxon>Eurotiales</taxon>
        <taxon>Aspergillaceae</taxon>
        <taxon>Aspergillus</taxon>
        <taxon>Aspergillus subgen. Circumdati</taxon>
    </lineage>
</organism>
<gene>
    <name evidence="3" type="ORF">AnigIFM63604_010231</name>
</gene>
<reference evidence="3" key="1">
    <citation type="submission" date="2022-07" db="EMBL/GenBank/DDBJ databases">
        <title>Taxonomy of Aspergillus series Nigri: significant species reduction supported by multi-species coalescent approaches.</title>
        <authorList>
            <person name="Bian C."/>
            <person name="Kusuya Y."/>
            <person name="Sklenar F."/>
            <person name="D'hooge E."/>
            <person name="Yaguchi T."/>
            <person name="Takahashi H."/>
            <person name="Hubka V."/>
        </authorList>
    </citation>
    <scope>NUCLEOTIDE SEQUENCE</scope>
    <source>
        <strain evidence="3">IFM 63604</strain>
    </source>
</reference>
<dbReference type="GO" id="GO:0045944">
    <property type="term" value="P:positive regulation of transcription by RNA polymerase II"/>
    <property type="evidence" value="ECO:0007669"/>
    <property type="project" value="TreeGrafter"/>
</dbReference>
<dbReference type="PANTHER" id="PTHR37534">
    <property type="entry name" value="TRANSCRIPTIONAL ACTIVATOR PROTEIN UGA3"/>
    <property type="match status" value="1"/>
</dbReference>
<protein>
    <submittedName>
        <fullName evidence="3">Uncharacterized protein</fullName>
    </submittedName>
</protein>
<sequence>MFSWDGFKGCGDVGDFPSRWLLAQKSRLRRPVAVTANCFTSQPCRHHHNLHWHGHLALTVARKSVFRQGSTARLDGNFSKDQSWMSSQPKKWKLFSGDSSLPESLDVAQSPTPYQEPTERWGTPTSDKIDGPVRAQREDRTSPFDPSRNGFRTFVLEDTTNVNRLSNVAREWESVNNSESNRSINGMPRSRIPFQTDDASSTLEPGQTSVQEACLLRHFIEEISPWFDHCDDRRHFQLVVPRRAQYCSIIRNALFAVSARHLARLPQYATPQGVCYRGQLLPTLEKCTAVEYTLKCIPELLRFPEITDPTEQENIMVATVILRQYEEMEEDIEDNNDTIADMSAHDRVNFLAITQRIIDAMISHRLEQSLATAAYWIVIRQEVYYALTRQRPPKMRFSPEDWGKASAANTLVMLASEVTKWRWGDGTREEWNRLMLRHRKLKHDYHSELAPIFEKKADRSRGELFPTIWYSSDEQVTAVQHLEIANMILTAQNPYLSNSTRAAHRKAEAEVRSIVLRICGIAVNHAHCHPALVTAVISISLYGEYFTEPDEREALVGIINQTRELHSWPMQKCYARLRRGWEEIDNCSP</sequence>
<dbReference type="GO" id="GO:0003700">
    <property type="term" value="F:DNA-binding transcription factor activity"/>
    <property type="evidence" value="ECO:0007669"/>
    <property type="project" value="TreeGrafter"/>
</dbReference>
<proteinExistence type="predicted"/>
<evidence type="ECO:0000313" key="3">
    <source>
        <dbReference type="EMBL" id="GLA53143.1"/>
    </source>
</evidence>
<evidence type="ECO:0000256" key="1">
    <source>
        <dbReference type="ARBA" id="ARBA00023242"/>
    </source>
</evidence>
<evidence type="ECO:0000313" key="4">
    <source>
        <dbReference type="Proteomes" id="UP001144191"/>
    </source>
</evidence>
<accession>A0A9W6A3M9</accession>
<dbReference type="EMBL" id="BRPB01000074">
    <property type="protein sequence ID" value="GLA53143.1"/>
    <property type="molecule type" value="Genomic_DNA"/>
</dbReference>
<name>A0A9W6A3M9_ASPNG</name>
<comment type="caution">
    <text evidence="3">The sequence shown here is derived from an EMBL/GenBank/DDBJ whole genome shotgun (WGS) entry which is preliminary data.</text>
</comment>